<gene>
    <name evidence="1" type="ORF">HPLM_LOCUS11552</name>
</gene>
<evidence type="ECO:0000313" key="3">
    <source>
        <dbReference type="WBParaSite" id="HPLM_0001156001-mRNA-1"/>
    </source>
</evidence>
<reference evidence="3" key="1">
    <citation type="submission" date="2017-02" db="UniProtKB">
        <authorList>
            <consortium name="WormBaseParasite"/>
        </authorList>
    </citation>
    <scope>IDENTIFICATION</scope>
</reference>
<dbReference type="EMBL" id="UZAF01017598">
    <property type="protein sequence ID" value="VDO43163.1"/>
    <property type="molecule type" value="Genomic_DNA"/>
</dbReference>
<proteinExistence type="predicted"/>
<accession>A0A0N4WKF6</accession>
<evidence type="ECO:0000313" key="1">
    <source>
        <dbReference type="EMBL" id="VDO43163.1"/>
    </source>
</evidence>
<dbReference type="WBParaSite" id="HPLM_0001156001-mRNA-1">
    <property type="protein sequence ID" value="HPLM_0001156001-mRNA-1"/>
    <property type="gene ID" value="HPLM_0001156001"/>
</dbReference>
<organism evidence="3">
    <name type="scientific">Haemonchus placei</name>
    <name type="common">Barber's pole worm</name>
    <dbReference type="NCBI Taxonomy" id="6290"/>
    <lineage>
        <taxon>Eukaryota</taxon>
        <taxon>Metazoa</taxon>
        <taxon>Ecdysozoa</taxon>
        <taxon>Nematoda</taxon>
        <taxon>Chromadorea</taxon>
        <taxon>Rhabditida</taxon>
        <taxon>Rhabditina</taxon>
        <taxon>Rhabditomorpha</taxon>
        <taxon>Strongyloidea</taxon>
        <taxon>Trichostrongylidae</taxon>
        <taxon>Haemonchus</taxon>
    </lineage>
</organism>
<dbReference type="Proteomes" id="UP000268014">
    <property type="component" value="Unassembled WGS sequence"/>
</dbReference>
<keyword evidence="2" id="KW-1185">Reference proteome</keyword>
<protein>
    <submittedName>
        <fullName evidence="1 3">Uncharacterized protein</fullName>
    </submittedName>
</protein>
<reference evidence="1 2" key="2">
    <citation type="submission" date="2018-11" db="EMBL/GenBank/DDBJ databases">
        <authorList>
            <consortium name="Pathogen Informatics"/>
        </authorList>
    </citation>
    <scope>NUCLEOTIDE SEQUENCE [LARGE SCALE GENOMIC DNA]</scope>
    <source>
        <strain evidence="1 2">MHpl1</strain>
    </source>
</reference>
<name>A0A0N4WKF6_HAEPC</name>
<dbReference type="AlphaFoldDB" id="A0A0N4WKF6"/>
<sequence length="48" mass="5381">MSNFRFLLNGIIKSSHANDKGDCFGRDEGLSCETLKQRPIFNVLYGST</sequence>
<evidence type="ECO:0000313" key="2">
    <source>
        <dbReference type="Proteomes" id="UP000268014"/>
    </source>
</evidence>